<dbReference type="InterPro" id="IPR004154">
    <property type="entry name" value="Anticodon-bd"/>
</dbReference>
<feature type="domain" description="Anticodon-binding" evidence="4">
    <location>
        <begin position="19"/>
        <end position="108"/>
    </location>
</feature>
<dbReference type="PANTHER" id="PTHR11476:SF7">
    <property type="entry name" value="HISTIDINE--TRNA LIGASE"/>
    <property type="match status" value="1"/>
</dbReference>
<dbReference type="GO" id="GO:0005829">
    <property type="term" value="C:cytosol"/>
    <property type="evidence" value="ECO:0007669"/>
    <property type="project" value="TreeGrafter"/>
</dbReference>
<dbReference type="GO" id="GO:0005739">
    <property type="term" value="C:mitochondrion"/>
    <property type="evidence" value="ECO:0007669"/>
    <property type="project" value="TreeGrafter"/>
</dbReference>
<organism evidence="5 6">
    <name type="scientific">Jatropha curcas</name>
    <name type="common">Barbados nut</name>
    <dbReference type="NCBI Taxonomy" id="180498"/>
    <lineage>
        <taxon>Eukaryota</taxon>
        <taxon>Viridiplantae</taxon>
        <taxon>Streptophyta</taxon>
        <taxon>Embryophyta</taxon>
        <taxon>Tracheophyta</taxon>
        <taxon>Spermatophyta</taxon>
        <taxon>Magnoliopsida</taxon>
        <taxon>eudicotyledons</taxon>
        <taxon>Gunneridae</taxon>
        <taxon>Pentapetalae</taxon>
        <taxon>rosids</taxon>
        <taxon>fabids</taxon>
        <taxon>Malpighiales</taxon>
        <taxon>Euphorbiaceae</taxon>
        <taxon>Crotonoideae</taxon>
        <taxon>Jatropheae</taxon>
        <taxon>Jatropha</taxon>
    </lineage>
</organism>
<reference evidence="5 6" key="1">
    <citation type="journal article" date="2014" name="PLoS ONE">
        <title>Global Analysis of Gene Expression Profiles in Physic Nut (Jatropha curcas L.) Seedlings Exposed to Salt Stress.</title>
        <authorList>
            <person name="Zhang L."/>
            <person name="Zhang C."/>
            <person name="Wu P."/>
            <person name="Chen Y."/>
            <person name="Li M."/>
            <person name="Jiang H."/>
            <person name="Wu G."/>
        </authorList>
    </citation>
    <scope>NUCLEOTIDE SEQUENCE [LARGE SCALE GENOMIC DNA]</scope>
    <source>
        <strain evidence="6">cv. GZQX0401</strain>
        <tissue evidence="5">Young leaves</tissue>
    </source>
</reference>
<accession>A0A067K535</accession>
<dbReference type="Proteomes" id="UP000027138">
    <property type="component" value="Unassembled WGS sequence"/>
</dbReference>
<dbReference type="EMBL" id="KK914851">
    <property type="protein sequence ID" value="KDP27370.1"/>
    <property type="molecule type" value="Genomic_DNA"/>
</dbReference>
<dbReference type="AlphaFoldDB" id="A0A067K535"/>
<keyword evidence="6" id="KW-1185">Reference proteome</keyword>
<dbReference type="GO" id="GO:0032543">
    <property type="term" value="P:mitochondrial translation"/>
    <property type="evidence" value="ECO:0007669"/>
    <property type="project" value="TreeGrafter"/>
</dbReference>
<sequence>MMEQVLKDRNQTTRPTETQVLLNILGDKTKLSLAAELASEMWNAKLKAEYIASTRFSKHIDCAKESRIPWMVLVGEKELEKAIVKIKNLETTVEEEVPRSTFVDELRRWLSL</sequence>
<dbReference type="GO" id="GO:0004821">
    <property type="term" value="F:histidine-tRNA ligase activity"/>
    <property type="evidence" value="ECO:0007669"/>
    <property type="project" value="TreeGrafter"/>
</dbReference>
<evidence type="ECO:0000313" key="6">
    <source>
        <dbReference type="Proteomes" id="UP000027138"/>
    </source>
</evidence>
<dbReference type="STRING" id="180498.A0A067K535"/>
<dbReference type="PANTHER" id="PTHR11476">
    <property type="entry name" value="HISTIDYL-TRNA SYNTHETASE"/>
    <property type="match status" value="1"/>
</dbReference>
<evidence type="ECO:0000259" key="4">
    <source>
        <dbReference type="Pfam" id="PF03129"/>
    </source>
</evidence>
<evidence type="ECO:0000313" key="5">
    <source>
        <dbReference type="EMBL" id="KDP27370.1"/>
    </source>
</evidence>
<evidence type="ECO:0000256" key="3">
    <source>
        <dbReference type="ARBA" id="ARBA00022917"/>
    </source>
</evidence>
<dbReference type="GO" id="GO:0003723">
    <property type="term" value="F:RNA binding"/>
    <property type="evidence" value="ECO:0007669"/>
    <property type="project" value="TreeGrafter"/>
</dbReference>
<gene>
    <name evidence="5" type="ORF">JCGZ_20194</name>
</gene>
<keyword evidence="2" id="KW-0067">ATP-binding</keyword>
<dbReference type="OrthoDB" id="1906957at2759"/>
<dbReference type="Gene3D" id="3.40.50.800">
    <property type="entry name" value="Anticodon-binding domain"/>
    <property type="match status" value="1"/>
</dbReference>
<dbReference type="Pfam" id="PF03129">
    <property type="entry name" value="HGTP_anticodon"/>
    <property type="match status" value="1"/>
</dbReference>
<proteinExistence type="predicted"/>
<keyword evidence="1" id="KW-0547">Nucleotide-binding</keyword>
<dbReference type="GO" id="GO:0006427">
    <property type="term" value="P:histidyl-tRNA aminoacylation"/>
    <property type="evidence" value="ECO:0007669"/>
    <property type="project" value="TreeGrafter"/>
</dbReference>
<dbReference type="FunFam" id="3.40.50.800:FF:000012">
    <property type="entry name" value="Histidine--tRNA ligase, cytoplasmic"/>
    <property type="match status" value="1"/>
</dbReference>
<evidence type="ECO:0000256" key="2">
    <source>
        <dbReference type="ARBA" id="ARBA00022840"/>
    </source>
</evidence>
<name>A0A067K535_JATCU</name>
<dbReference type="GO" id="GO:0005524">
    <property type="term" value="F:ATP binding"/>
    <property type="evidence" value="ECO:0007669"/>
    <property type="project" value="UniProtKB-KW"/>
</dbReference>
<dbReference type="SUPFAM" id="SSF52954">
    <property type="entry name" value="Class II aaRS ABD-related"/>
    <property type="match status" value="1"/>
</dbReference>
<evidence type="ECO:0000256" key="1">
    <source>
        <dbReference type="ARBA" id="ARBA00022741"/>
    </source>
</evidence>
<dbReference type="InterPro" id="IPR036621">
    <property type="entry name" value="Anticodon-bd_dom_sf"/>
</dbReference>
<protein>
    <recommendedName>
        <fullName evidence="4">Anticodon-binding domain-containing protein</fullName>
    </recommendedName>
</protein>
<keyword evidence="3" id="KW-0648">Protein biosynthesis</keyword>